<dbReference type="Proteomes" id="UP000256964">
    <property type="component" value="Unassembled WGS sequence"/>
</dbReference>
<evidence type="ECO:0000313" key="1">
    <source>
        <dbReference type="EMBL" id="RDX46332.1"/>
    </source>
</evidence>
<dbReference type="OrthoDB" id="2751422at2759"/>
<dbReference type="SUPFAM" id="SSF52047">
    <property type="entry name" value="RNI-like"/>
    <property type="match status" value="1"/>
</dbReference>
<evidence type="ECO:0000313" key="2">
    <source>
        <dbReference type="Proteomes" id="UP000256964"/>
    </source>
</evidence>
<name>A0A371D1C8_9APHY</name>
<proteinExistence type="predicted"/>
<protein>
    <recommendedName>
        <fullName evidence="3">F-box domain-containing protein</fullName>
    </recommendedName>
</protein>
<dbReference type="InterPro" id="IPR032675">
    <property type="entry name" value="LRR_dom_sf"/>
</dbReference>
<organism evidence="1 2">
    <name type="scientific">Lentinus brumalis</name>
    <dbReference type="NCBI Taxonomy" id="2498619"/>
    <lineage>
        <taxon>Eukaryota</taxon>
        <taxon>Fungi</taxon>
        <taxon>Dikarya</taxon>
        <taxon>Basidiomycota</taxon>
        <taxon>Agaricomycotina</taxon>
        <taxon>Agaricomycetes</taxon>
        <taxon>Polyporales</taxon>
        <taxon>Polyporaceae</taxon>
        <taxon>Lentinus</taxon>
    </lineage>
</organism>
<dbReference type="AlphaFoldDB" id="A0A371D1C8"/>
<evidence type="ECO:0008006" key="3">
    <source>
        <dbReference type="Google" id="ProtNLM"/>
    </source>
</evidence>
<dbReference type="Gene3D" id="3.80.10.10">
    <property type="entry name" value="Ribonuclease Inhibitor"/>
    <property type="match status" value="1"/>
</dbReference>
<gene>
    <name evidence="1" type="ORF">OH76DRAFT_1473493</name>
</gene>
<dbReference type="EMBL" id="KZ857428">
    <property type="protein sequence ID" value="RDX46332.1"/>
    <property type="molecule type" value="Genomic_DNA"/>
</dbReference>
<reference evidence="1 2" key="1">
    <citation type="journal article" date="2018" name="Biotechnol. Biofuels">
        <title>Integrative visual omics of the white-rot fungus Polyporus brumalis exposes the biotechnological potential of its oxidative enzymes for delignifying raw plant biomass.</title>
        <authorList>
            <person name="Miyauchi S."/>
            <person name="Rancon A."/>
            <person name="Drula E."/>
            <person name="Hage H."/>
            <person name="Chaduli D."/>
            <person name="Favel A."/>
            <person name="Grisel S."/>
            <person name="Henrissat B."/>
            <person name="Herpoel-Gimbert I."/>
            <person name="Ruiz-Duenas F.J."/>
            <person name="Chevret D."/>
            <person name="Hainaut M."/>
            <person name="Lin J."/>
            <person name="Wang M."/>
            <person name="Pangilinan J."/>
            <person name="Lipzen A."/>
            <person name="Lesage-Meessen L."/>
            <person name="Navarro D."/>
            <person name="Riley R."/>
            <person name="Grigoriev I.V."/>
            <person name="Zhou S."/>
            <person name="Raouche S."/>
            <person name="Rosso M.N."/>
        </authorList>
    </citation>
    <scope>NUCLEOTIDE SEQUENCE [LARGE SCALE GENOMIC DNA]</scope>
    <source>
        <strain evidence="1 2">BRFM 1820</strain>
    </source>
</reference>
<accession>A0A371D1C8</accession>
<sequence length="466" mass="53132">MFTVTPIRSLQDFRRDKYRYDQFESTAEITDTIIDNLHDNRRALKACSLVRRDWKPAARLHLFNSMSAAPEKCSFNETVAFLVSKVDIAPHIEHFSLSGYRGISFADLEALLKTLPNLRTLTISGVYISKSLSDPEVTTASAPSTPASLDTLRIKECNVIEEGVDTFFPLLGLFSRIDHLYISTWRGSGLVRNSRDLDDLEDRMGFIFPPHLQILNLTLGSLPMKFLAQLCHPWSLPFWESIHNIDLQGVAASWAEIKQLGNLFSSHGSQLRRVSIKASPSLVQPEGHVRTVRPLGLGVYFNTDLPPLPAQIRDTKKDWKALRLKECAALEAFTLILDHKSDDDHRVGRETFSIAVDLLTHLPSHVRQVRIDMIPRFNGERMDPLIFDTRPFESPPAKLLFEDLDWQTLDKVLSAPRFDNLTVILEVVRLKDTFTRRRCWAVVDNIRDYLPLLSSRNMLAFAVRDE</sequence>
<keyword evidence="2" id="KW-1185">Reference proteome</keyword>